<evidence type="ECO:0000256" key="1">
    <source>
        <dbReference type="SAM" id="MobiDB-lite"/>
    </source>
</evidence>
<accession>A0A5B7HWN8</accession>
<dbReference type="Proteomes" id="UP000324222">
    <property type="component" value="Unassembled WGS sequence"/>
</dbReference>
<evidence type="ECO:0000313" key="2">
    <source>
        <dbReference type="EMBL" id="MPC73108.1"/>
    </source>
</evidence>
<keyword evidence="3" id="KW-1185">Reference proteome</keyword>
<gene>
    <name evidence="2" type="ORF">E2C01_067426</name>
</gene>
<protein>
    <submittedName>
        <fullName evidence="2">Uncharacterized protein</fullName>
    </submittedName>
</protein>
<dbReference type="AlphaFoldDB" id="A0A5B7HWN8"/>
<name>A0A5B7HWN8_PORTR</name>
<organism evidence="2 3">
    <name type="scientific">Portunus trituberculatus</name>
    <name type="common">Swimming crab</name>
    <name type="synonym">Neptunus trituberculatus</name>
    <dbReference type="NCBI Taxonomy" id="210409"/>
    <lineage>
        <taxon>Eukaryota</taxon>
        <taxon>Metazoa</taxon>
        <taxon>Ecdysozoa</taxon>
        <taxon>Arthropoda</taxon>
        <taxon>Crustacea</taxon>
        <taxon>Multicrustacea</taxon>
        <taxon>Malacostraca</taxon>
        <taxon>Eumalacostraca</taxon>
        <taxon>Eucarida</taxon>
        <taxon>Decapoda</taxon>
        <taxon>Pleocyemata</taxon>
        <taxon>Brachyura</taxon>
        <taxon>Eubrachyura</taxon>
        <taxon>Portunoidea</taxon>
        <taxon>Portunidae</taxon>
        <taxon>Portuninae</taxon>
        <taxon>Portunus</taxon>
    </lineage>
</organism>
<feature type="compositionally biased region" description="Pro residues" evidence="1">
    <location>
        <begin position="170"/>
        <end position="180"/>
    </location>
</feature>
<proteinExistence type="predicted"/>
<feature type="region of interest" description="Disordered" evidence="1">
    <location>
        <begin position="154"/>
        <end position="180"/>
    </location>
</feature>
<comment type="caution">
    <text evidence="2">The sequence shown here is derived from an EMBL/GenBank/DDBJ whole genome shotgun (WGS) entry which is preliminary data.</text>
</comment>
<reference evidence="2 3" key="1">
    <citation type="submission" date="2019-05" db="EMBL/GenBank/DDBJ databases">
        <title>Another draft genome of Portunus trituberculatus and its Hox gene families provides insights of decapod evolution.</title>
        <authorList>
            <person name="Jeong J.-H."/>
            <person name="Song I."/>
            <person name="Kim S."/>
            <person name="Choi T."/>
            <person name="Kim D."/>
            <person name="Ryu S."/>
            <person name="Kim W."/>
        </authorList>
    </citation>
    <scope>NUCLEOTIDE SEQUENCE [LARGE SCALE GENOMIC DNA]</scope>
    <source>
        <tissue evidence="2">Muscle</tissue>
    </source>
</reference>
<evidence type="ECO:0000313" key="3">
    <source>
        <dbReference type="Proteomes" id="UP000324222"/>
    </source>
</evidence>
<sequence length="180" mass="19915">MSTTITTPRTIINQLRVTYPHNYISRGACASGRLRHVGRRGSGTSVILEQATREELCRAALALSPPPYPSCICRATPPHLTHSNRGPALTHPLHPCFIRAITLGYPLVRPRHGDCGCSECMWRQEPDTPEHERHAILNAPLYRACCSATRRKPRKEASVPETFPQCTRGQPPPPVAGISR</sequence>
<dbReference type="EMBL" id="VSRR010036089">
    <property type="protein sequence ID" value="MPC73108.1"/>
    <property type="molecule type" value="Genomic_DNA"/>
</dbReference>